<feature type="transmembrane region" description="Helical" evidence="2">
    <location>
        <begin position="582"/>
        <end position="610"/>
    </location>
</feature>
<dbReference type="STRING" id="702114.A1355_00290"/>
<dbReference type="PROSITE" id="PS50222">
    <property type="entry name" value="EF_HAND_2"/>
    <property type="match status" value="1"/>
</dbReference>
<proteinExistence type="predicted"/>
<keyword evidence="2" id="KW-0812">Transmembrane</keyword>
<feature type="transmembrane region" description="Helical" evidence="2">
    <location>
        <begin position="617"/>
        <end position="636"/>
    </location>
</feature>
<evidence type="ECO:0000256" key="1">
    <source>
        <dbReference type="SAM" id="MobiDB-lite"/>
    </source>
</evidence>
<dbReference type="RefSeq" id="WP_064028693.1">
    <property type="nucleotide sequence ID" value="NZ_LUUK01000169.1"/>
</dbReference>
<dbReference type="GO" id="GO:0005509">
    <property type="term" value="F:calcium ion binding"/>
    <property type="evidence" value="ECO:0007669"/>
    <property type="project" value="InterPro"/>
</dbReference>
<gene>
    <name evidence="4" type="ORF">A1355_00290</name>
</gene>
<feature type="region of interest" description="Disordered" evidence="1">
    <location>
        <begin position="720"/>
        <end position="762"/>
    </location>
</feature>
<keyword evidence="2" id="KW-0472">Membrane</keyword>
<evidence type="ECO:0000259" key="3">
    <source>
        <dbReference type="PROSITE" id="PS50222"/>
    </source>
</evidence>
<comment type="caution">
    <text evidence="4">The sequence shown here is derived from an EMBL/GenBank/DDBJ whole genome shotgun (WGS) entry which is preliminary data.</text>
</comment>
<feature type="compositionally biased region" description="Low complexity" evidence="1">
    <location>
        <begin position="720"/>
        <end position="738"/>
    </location>
</feature>
<accession>A0A177NK22</accession>
<feature type="transmembrane region" description="Helical" evidence="2">
    <location>
        <begin position="693"/>
        <end position="710"/>
    </location>
</feature>
<feature type="domain" description="EF-hand" evidence="3">
    <location>
        <begin position="57"/>
        <end position="86"/>
    </location>
</feature>
<dbReference type="OrthoDB" id="9785737at2"/>
<name>A0A177NK22_9GAMM</name>
<keyword evidence="2" id="KW-1133">Transmembrane helix</keyword>
<dbReference type="AlphaFoldDB" id="A0A177NK22"/>
<organism evidence="4 5">
    <name type="scientific">Methylomonas koyamae</name>
    <dbReference type="NCBI Taxonomy" id="702114"/>
    <lineage>
        <taxon>Bacteria</taxon>
        <taxon>Pseudomonadati</taxon>
        <taxon>Pseudomonadota</taxon>
        <taxon>Gammaproteobacteria</taxon>
        <taxon>Methylococcales</taxon>
        <taxon>Methylococcaceae</taxon>
        <taxon>Methylomonas</taxon>
    </lineage>
</organism>
<dbReference type="Proteomes" id="UP000077628">
    <property type="component" value="Unassembled WGS sequence"/>
</dbReference>
<feature type="compositionally biased region" description="Pro residues" evidence="1">
    <location>
        <begin position="739"/>
        <end position="750"/>
    </location>
</feature>
<keyword evidence="5" id="KW-1185">Reference proteome</keyword>
<feature type="compositionally biased region" description="Low complexity" evidence="1">
    <location>
        <begin position="751"/>
        <end position="762"/>
    </location>
</feature>
<evidence type="ECO:0000256" key="2">
    <source>
        <dbReference type="SAM" id="Phobius"/>
    </source>
</evidence>
<evidence type="ECO:0000313" key="5">
    <source>
        <dbReference type="Proteomes" id="UP000077628"/>
    </source>
</evidence>
<sequence>MNQAYPRQPAEKWRFAKLGGFDQVELKRASDLLALPELDQKLWAALSCPTHGLYFDERTLQLLDSDGDGRIRVPEVLAAVRWVGKVLKNPSDLLQQKASLPLAAINDHDEEGKQLLACAKEVLKNLGKPQASEITDEDLADMAKIFAETRFNGDGIVPAKAAADETGQAAISDIMACQGELIDRCGEPGIDAEKLTQFFADAQVYYDWWRECDREAAQVRGNIADPESAAASLDKIKAKIDDYFTRCRLAAFDERAATALNPSDARYEQLAGFDLAPELEAVAQLPLATIGPDRDLPLGGGLNPAWSDALAQLRADVLTPLLGTLESLSYAQWRDVLGRFADYRAWLAQKPASAAAGLPIASVKTYLESGTQAKLAALIEQDLALKAEADAIDGLSRLLHYHRDLYRLLNNFVSFRDFYTAEPHAIFQAGTLYLDGRACRLCVKVDDVATHGKLAELSKIFLAYCECRRQGSSEKLTIAAAFTDGDSDNLRVGRNGVFYDRAGQDWDATVVKIIENPISIQQAFWAPYKRVARMINEQLEKSASARDKAAHEGAFKGINEAGAQAGEGKAPPAATAFDVGKFAGIFAAIGLAIGAIGTALASVFSGFLALQWWQMPPVIAGIMMAVSGPSMFIAFLKLRQRNLAPLLDACGWAVNAKAYINIPFGHLLTDVAKLPKDAETHLADPFGEKPSRWPALLLLLALLAGAGWAWRQGYIGPATAPPTAGETPATAPAPANGPIAPPGPATPTPAPEAAKPAAKPAK</sequence>
<reference evidence="5" key="1">
    <citation type="submission" date="2016-03" db="EMBL/GenBank/DDBJ databases">
        <authorList>
            <person name="Heylen K."/>
            <person name="De Vos P."/>
            <person name="Vekeman B."/>
        </authorList>
    </citation>
    <scope>NUCLEOTIDE SEQUENCE [LARGE SCALE GENOMIC DNA]</scope>
    <source>
        <strain evidence="5">R-45383</strain>
    </source>
</reference>
<dbReference type="EMBL" id="LUUK01000169">
    <property type="protein sequence ID" value="OAI18347.1"/>
    <property type="molecule type" value="Genomic_DNA"/>
</dbReference>
<dbReference type="InterPro" id="IPR002048">
    <property type="entry name" value="EF_hand_dom"/>
</dbReference>
<protein>
    <recommendedName>
        <fullName evidence="3">EF-hand domain-containing protein</fullName>
    </recommendedName>
</protein>
<evidence type="ECO:0000313" key="4">
    <source>
        <dbReference type="EMBL" id="OAI18347.1"/>
    </source>
</evidence>